<keyword evidence="17" id="KW-1185">Reference proteome</keyword>
<evidence type="ECO:0000256" key="9">
    <source>
        <dbReference type="ARBA" id="ARBA00022963"/>
    </source>
</evidence>
<evidence type="ECO:0000256" key="8">
    <source>
        <dbReference type="ARBA" id="ARBA00022837"/>
    </source>
</evidence>
<evidence type="ECO:0000256" key="13">
    <source>
        <dbReference type="ARBA" id="ARBA00024531"/>
    </source>
</evidence>
<evidence type="ECO:0000256" key="7">
    <source>
        <dbReference type="ARBA" id="ARBA00022801"/>
    </source>
</evidence>
<evidence type="ECO:0000313" key="18">
    <source>
        <dbReference type="WBParaSite" id="ACRNAN_Path_1366.g5366.t1"/>
    </source>
</evidence>
<proteinExistence type="predicted"/>
<keyword evidence="7" id="KW-0378">Hydrolase</keyword>
<evidence type="ECO:0000256" key="4">
    <source>
        <dbReference type="ARBA" id="ARBA00022553"/>
    </source>
</evidence>
<evidence type="ECO:0000256" key="14">
    <source>
        <dbReference type="ARBA" id="ARBA00026104"/>
    </source>
</evidence>
<organism evidence="17 18">
    <name type="scientific">Acrobeloides nanus</name>
    <dbReference type="NCBI Taxonomy" id="290746"/>
    <lineage>
        <taxon>Eukaryota</taxon>
        <taxon>Metazoa</taxon>
        <taxon>Ecdysozoa</taxon>
        <taxon>Nematoda</taxon>
        <taxon>Chromadorea</taxon>
        <taxon>Rhabditida</taxon>
        <taxon>Tylenchina</taxon>
        <taxon>Cephalobomorpha</taxon>
        <taxon>Cephaloboidea</taxon>
        <taxon>Cephalobidae</taxon>
        <taxon>Acrobeloides</taxon>
    </lineage>
</organism>
<dbReference type="GO" id="GO:0005886">
    <property type="term" value="C:plasma membrane"/>
    <property type="evidence" value="ECO:0007669"/>
    <property type="project" value="UniProtKB-SubCell"/>
</dbReference>
<keyword evidence="11" id="KW-0443">Lipid metabolism</keyword>
<dbReference type="PANTHER" id="PTHR45792:SF2">
    <property type="entry name" value="DIACYLGLYCEROL LIPASE-BETA"/>
    <property type="match status" value="1"/>
</dbReference>
<evidence type="ECO:0000256" key="3">
    <source>
        <dbReference type="ARBA" id="ARBA00022475"/>
    </source>
</evidence>
<keyword evidence="8" id="KW-0106">Calcium</keyword>
<sequence length="576" mass="65629">MTSAKGSILDIGARKHVVTLIYVRVPLFLLEIAWTVVSTITIIQYLTEGHADICYFLYGLFVTVILEWILIITILIGTVLVFNPYGAKRIERSIAVERNYWKRNLVLCKVFRDTQMRAAIDDIAALLASFFGGSDFVLSDIVAGLLLFVHSPHRKPPIEAIDDEPTVEWMRMPENFPMIKRMFDFASAVYGWPAYVCNNCGCMPWVLLCRRINWCGKCKCNQVLVVEDNCCSCHTTAFVLSAEIENTDLFFVSFRNRLYQVPFVVLTDHKTSSIIITIRGSMSLLDIVTDLMLNDAVFSVDVDTDDILRQDETLDTEGEVRVHLGMLKSARYVYNTLQKHNVLEDLFMLNPGYNLIVTGHSLGAGVASLLTLLLKQTYPTVRCYAFSPPGCVISKNGQAEMEQHVLGIIVGDDLVPRTSYQSMLRLKMALDREIYSTNLAKFEIIIKGFFKLFFTTRWELHSEEETRQNHSGLRSENMRDQRRLMDGTETFVNYGTPDQNGGESVILPAESSRVQLYPPGKLLHMTMNDDIVSTRWLKHDFFKDIQLTSSMVVDHLPVRIRKVMKKFQHNDGIINV</sequence>
<evidence type="ECO:0000256" key="11">
    <source>
        <dbReference type="ARBA" id="ARBA00023098"/>
    </source>
</evidence>
<dbReference type="GO" id="GO:0022008">
    <property type="term" value="P:neurogenesis"/>
    <property type="evidence" value="ECO:0007669"/>
    <property type="project" value="TreeGrafter"/>
</dbReference>
<feature type="domain" description="Fungal lipase-type" evidence="16">
    <location>
        <begin position="276"/>
        <end position="421"/>
    </location>
</feature>
<keyword evidence="10 15" id="KW-1133">Transmembrane helix</keyword>
<evidence type="ECO:0000256" key="6">
    <source>
        <dbReference type="ARBA" id="ARBA00022723"/>
    </source>
</evidence>
<dbReference type="GO" id="GO:0004806">
    <property type="term" value="F:triacylglycerol lipase activity"/>
    <property type="evidence" value="ECO:0007669"/>
    <property type="project" value="TreeGrafter"/>
</dbReference>
<name>A0A914C025_9BILA</name>
<feature type="transmembrane region" description="Helical" evidence="15">
    <location>
        <begin position="123"/>
        <end position="149"/>
    </location>
</feature>
<feature type="transmembrane region" description="Helical" evidence="15">
    <location>
        <begin position="21"/>
        <end position="43"/>
    </location>
</feature>
<keyword evidence="3" id="KW-1003">Cell membrane</keyword>
<dbReference type="InterPro" id="IPR029058">
    <property type="entry name" value="AB_hydrolase_fold"/>
</dbReference>
<evidence type="ECO:0000256" key="5">
    <source>
        <dbReference type="ARBA" id="ARBA00022692"/>
    </source>
</evidence>
<dbReference type="InterPro" id="IPR002921">
    <property type="entry name" value="Fungal_lipase-type"/>
</dbReference>
<dbReference type="PANTHER" id="PTHR45792">
    <property type="entry name" value="DIACYLGLYCEROL LIPASE HOMOLOG-RELATED"/>
    <property type="match status" value="1"/>
</dbReference>
<evidence type="ECO:0000256" key="10">
    <source>
        <dbReference type="ARBA" id="ARBA00022989"/>
    </source>
</evidence>
<dbReference type="GO" id="GO:0005737">
    <property type="term" value="C:cytoplasm"/>
    <property type="evidence" value="ECO:0007669"/>
    <property type="project" value="TreeGrafter"/>
</dbReference>
<evidence type="ECO:0000256" key="12">
    <source>
        <dbReference type="ARBA" id="ARBA00023136"/>
    </source>
</evidence>
<comment type="subcellular location">
    <subcellularLocation>
        <location evidence="2">Cell membrane</location>
        <topology evidence="2">Multi-pass membrane protein</topology>
    </subcellularLocation>
</comment>
<comment type="cofactor">
    <cofactor evidence="1">
        <name>Ca(2+)</name>
        <dbReference type="ChEBI" id="CHEBI:29108"/>
    </cofactor>
</comment>
<keyword evidence="6" id="KW-0479">Metal-binding</keyword>
<comment type="catalytic activity">
    <reaction evidence="13">
        <text>a 1,2-diacyl-sn-glycerol + H2O = a 2-acylglycerol + a fatty acid + H(+)</text>
        <dbReference type="Rhea" id="RHEA:33275"/>
        <dbReference type="ChEBI" id="CHEBI:15377"/>
        <dbReference type="ChEBI" id="CHEBI:15378"/>
        <dbReference type="ChEBI" id="CHEBI:17389"/>
        <dbReference type="ChEBI" id="CHEBI:17815"/>
        <dbReference type="ChEBI" id="CHEBI:28868"/>
        <dbReference type="EC" id="3.1.1.116"/>
    </reaction>
    <physiologicalReaction direction="left-to-right" evidence="13">
        <dbReference type="Rhea" id="RHEA:33276"/>
    </physiologicalReaction>
</comment>
<dbReference type="Gene3D" id="3.40.50.1820">
    <property type="entry name" value="alpha/beta hydrolase"/>
    <property type="match status" value="1"/>
</dbReference>
<dbReference type="GO" id="GO:0046872">
    <property type="term" value="F:metal ion binding"/>
    <property type="evidence" value="ECO:0007669"/>
    <property type="project" value="UniProtKB-KW"/>
</dbReference>
<evidence type="ECO:0000256" key="15">
    <source>
        <dbReference type="SAM" id="Phobius"/>
    </source>
</evidence>
<protein>
    <recommendedName>
        <fullName evidence="14">sn-1-specific diacylglycerol lipase</fullName>
        <ecNumber evidence="14">3.1.1.116</ecNumber>
    </recommendedName>
</protein>
<keyword evidence="9" id="KW-0442">Lipid degradation</keyword>
<dbReference type="InterPro" id="IPR052214">
    <property type="entry name" value="DAG_Lipase-Related"/>
</dbReference>
<feature type="transmembrane region" description="Helical" evidence="15">
    <location>
        <begin position="55"/>
        <end position="82"/>
    </location>
</feature>
<evidence type="ECO:0000256" key="2">
    <source>
        <dbReference type="ARBA" id="ARBA00004651"/>
    </source>
</evidence>
<dbReference type="GO" id="GO:0046340">
    <property type="term" value="P:diacylglycerol catabolic process"/>
    <property type="evidence" value="ECO:0007669"/>
    <property type="project" value="TreeGrafter"/>
</dbReference>
<dbReference type="Pfam" id="PF01764">
    <property type="entry name" value="Lipase_3"/>
    <property type="match status" value="1"/>
</dbReference>
<dbReference type="Proteomes" id="UP000887540">
    <property type="component" value="Unplaced"/>
</dbReference>
<dbReference type="CDD" id="cd00519">
    <property type="entry name" value="Lipase_3"/>
    <property type="match status" value="1"/>
</dbReference>
<evidence type="ECO:0000256" key="1">
    <source>
        <dbReference type="ARBA" id="ARBA00001913"/>
    </source>
</evidence>
<reference evidence="18" key="1">
    <citation type="submission" date="2022-11" db="UniProtKB">
        <authorList>
            <consortium name="WormBaseParasite"/>
        </authorList>
    </citation>
    <scope>IDENTIFICATION</scope>
</reference>
<dbReference type="AlphaFoldDB" id="A0A914C025"/>
<dbReference type="SUPFAM" id="SSF53474">
    <property type="entry name" value="alpha/beta-Hydrolases"/>
    <property type="match status" value="1"/>
</dbReference>
<accession>A0A914C025</accession>
<keyword evidence="5 15" id="KW-0812">Transmembrane</keyword>
<evidence type="ECO:0000259" key="16">
    <source>
        <dbReference type="Pfam" id="PF01764"/>
    </source>
</evidence>
<evidence type="ECO:0000313" key="17">
    <source>
        <dbReference type="Proteomes" id="UP000887540"/>
    </source>
</evidence>
<keyword evidence="4" id="KW-0597">Phosphoprotein</keyword>
<dbReference type="WBParaSite" id="ACRNAN_Path_1366.g5366.t1">
    <property type="protein sequence ID" value="ACRNAN_Path_1366.g5366.t1"/>
    <property type="gene ID" value="ACRNAN_Path_1366.g5366"/>
</dbReference>
<dbReference type="GO" id="GO:0019369">
    <property type="term" value="P:arachidonate metabolic process"/>
    <property type="evidence" value="ECO:0007669"/>
    <property type="project" value="TreeGrafter"/>
</dbReference>
<dbReference type="EC" id="3.1.1.116" evidence="14"/>
<keyword evidence="12 15" id="KW-0472">Membrane</keyword>